<dbReference type="Proteomes" id="UP000703590">
    <property type="component" value="Unassembled WGS sequence"/>
</dbReference>
<dbReference type="EMBL" id="JAFHKK010000002">
    <property type="protein sequence ID" value="MBN2963450.1"/>
    <property type="molecule type" value="Genomic_DNA"/>
</dbReference>
<keyword evidence="2" id="KW-1185">Reference proteome</keyword>
<evidence type="ECO:0000313" key="2">
    <source>
        <dbReference type="Proteomes" id="UP000703590"/>
    </source>
</evidence>
<reference evidence="1" key="2">
    <citation type="submission" date="2021-02" db="EMBL/GenBank/DDBJ databases">
        <authorList>
            <person name="Merkel A.Y."/>
        </authorList>
    </citation>
    <scope>NUCLEOTIDE SEQUENCE</scope>
    <source>
        <strain evidence="1">T05b</strain>
    </source>
</reference>
<protein>
    <recommendedName>
        <fullName evidence="3">TsaB protein, required for threonylcarbamoyladenosine (T(6)A) formation in tRNA</fullName>
    </recommendedName>
</protein>
<name>A0ABS2WPL8_9BACT</name>
<evidence type="ECO:0008006" key="3">
    <source>
        <dbReference type="Google" id="ProtNLM"/>
    </source>
</evidence>
<proteinExistence type="predicted"/>
<evidence type="ECO:0000313" key="1">
    <source>
        <dbReference type="EMBL" id="MBN2963450.1"/>
    </source>
</evidence>
<organism evidence="1 2">
    <name type="scientific">Sulfurospirillum tamanense</name>
    <dbReference type="NCBI Taxonomy" id="2813362"/>
    <lineage>
        <taxon>Bacteria</taxon>
        <taxon>Pseudomonadati</taxon>
        <taxon>Campylobacterota</taxon>
        <taxon>Epsilonproteobacteria</taxon>
        <taxon>Campylobacterales</taxon>
        <taxon>Sulfurospirillaceae</taxon>
        <taxon>Sulfurospirillum</taxon>
    </lineage>
</organism>
<reference evidence="1" key="1">
    <citation type="submission" date="2021-02" db="EMBL/GenBank/DDBJ databases">
        <title>Sulfurospirillum tamanensis sp. nov.</title>
        <authorList>
            <person name="Frolova A."/>
            <person name="Merkel A."/>
            <person name="Slobodkin A."/>
        </authorList>
    </citation>
    <scope>NUCLEOTIDE SEQUENCE</scope>
    <source>
        <strain evidence="1">T05b</strain>
    </source>
</reference>
<dbReference type="InterPro" id="IPR043129">
    <property type="entry name" value="ATPase_NBD"/>
</dbReference>
<comment type="caution">
    <text evidence="1">The sequence shown here is derived from an EMBL/GenBank/DDBJ whole genome shotgun (WGS) entry which is preliminary data.</text>
</comment>
<accession>A0ABS2WPL8</accession>
<gene>
    <name evidence="1" type="ORF">JWV37_01525</name>
</gene>
<dbReference type="Gene3D" id="3.30.420.40">
    <property type="match status" value="1"/>
</dbReference>
<sequence length="150" mass="16608">MKVDILVLALGSPLLVGVYHEGVLIQTERSTDKSSEALPRIMKTLLETFTCKGLYFARGPGSFMAIKVTYLFLKTLEIALGIPLKACDGFTFNGGQPIKAVGKLFFVKEHGKITTEFLKDEQESNWELPLRLDTATFGQDTSPLYHLPAL</sequence>
<dbReference type="SUPFAM" id="SSF53067">
    <property type="entry name" value="Actin-like ATPase domain"/>
    <property type="match status" value="1"/>
</dbReference>